<organism evidence="16 17">
    <name type="scientific">Chryseobacterium defluvii</name>
    <dbReference type="NCBI Taxonomy" id="160396"/>
    <lineage>
        <taxon>Bacteria</taxon>
        <taxon>Pseudomonadati</taxon>
        <taxon>Bacteroidota</taxon>
        <taxon>Flavobacteriia</taxon>
        <taxon>Flavobacteriales</taxon>
        <taxon>Weeksellaceae</taxon>
        <taxon>Chryseobacterium group</taxon>
        <taxon>Chryseobacterium</taxon>
    </lineage>
</organism>
<dbReference type="GO" id="GO:0006096">
    <property type="term" value="P:glycolytic process"/>
    <property type="evidence" value="ECO:0007669"/>
    <property type="project" value="UniProtKB-UniRule"/>
</dbReference>
<comment type="subcellular location">
    <subcellularLocation>
        <location evidence="12">Cytoplasm</location>
    </subcellularLocation>
</comment>
<keyword evidence="9 12" id="KW-0418">Kinase</keyword>
<evidence type="ECO:0000256" key="11">
    <source>
        <dbReference type="ARBA" id="ARBA00023152"/>
    </source>
</evidence>
<dbReference type="GO" id="GO:0043531">
    <property type="term" value="F:ADP binding"/>
    <property type="evidence" value="ECO:0007669"/>
    <property type="project" value="TreeGrafter"/>
</dbReference>
<feature type="binding site" evidence="13">
    <location>
        <position position="35"/>
    </location>
    <ligand>
        <name>(2R)-3-phosphoglycerate</name>
        <dbReference type="ChEBI" id="CHEBI:58272"/>
    </ligand>
</feature>
<evidence type="ECO:0000313" key="16">
    <source>
        <dbReference type="EMBL" id="MBB4806932.1"/>
    </source>
</evidence>
<evidence type="ECO:0000256" key="1">
    <source>
        <dbReference type="ARBA" id="ARBA00000642"/>
    </source>
</evidence>
<evidence type="ECO:0000256" key="14">
    <source>
        <dbReference type="PIRSR" id="PIRSR000724-2"/>
    </source>
</evidence>
<comment type="subunit">
    <text evidence="4 12">Monomer.</text>
</comment>
<comment type="similarity">
    <text evidence="3 12 15">Belongs to the phosphoglycerate kinase family.</text>
</comment>
<dbReference type="GO" id="GO:0005524">
    <property type="term" value="F:ATP binding"/>
    <property type="evidence" value="ECO:0007669"/>
    <property type="project" value="UniProtKB-KW"/>
</dbReference>
<dbReference type="FunFam" id="3.40.50.1260:FF:000006">
    <property type="entry name" value="Phosphoglycerate kinase"/>
    <property type="match status" value="1"/>
</dbReference>
<feature type="binding site" evidence="12 13">
    <location>
        <begin position="58"/>
        <end position="61"/>
    </location>
    <ligand>
        <name>substrate</name>
    </ligand>
</feature>
<feature type="binding site" evidence="12">
    <location>
        <position position="117"/>
    </location>
    <ligand>
        <name>substrate</name>
    </ligand>
</feature>
<dbReference type="Pfam" id="PF00162">
    <property type="entry name" value="PGK"/>
    <property type="match status" value="1"/>
</dbReference>
<feature type="binding site" evidence="12 14">
    <location>
        <position position="324"/>
    </location>
    <ligand>
        <name>ATP</name>
        <dbReference type="ChEBI" id="CHEBI:30616"/>
    </ligand>
</feature>
<feature type="binding site" evidence="12">
    <location>
        <position position="35"/>
    </location>
    <ligand>
        <name>substrate</name>
    </ligand>
</feature>
<evidence type="ECO:0000256" key="3">
    <source>
        <dbReference type="ARBA" id="ARBA00008982"/>
    </source>
</evidence>
<feature type="binding site" evidence="12 14">
    <location>
        <begin position="353"/>
        <end position="356"/>
    </location>
    <ligand>
        <name>ATP</name>
        <dbReference type="ChEBI" id="CHEBI:30616"/>
    </ligand>
</feature>
<dbReference type="InterPro" id="IPR036043">
    <property type="entry name" value="Phosphoglycerate_kinase_sf"/>
</dbReference>
<dbReference type="GO" id="GO:0005829">
    <property type="term" value="C:cytosol"/>
    <property type="evidence" value="ECO:0007669"/>
    <property type="project" value="TreeGrafter"/>
</dbReference>
<feature type="binding site" evidence="12 14">
    <location>
        <position position="202"/>
    </location>
    <ligand>
        <name>ATP</name>
        <dbReference type="ChEBI" id="CHEBI:30616"/>
    </ligand>
</feature>
<comment type="pathway">
    <text evidence="2 12">Carbohydrate degradation; glycolysis; pyruvate from D-glyceraldehyde 3-phosphate: step 2/5.</text>
</comment>
<keyword evidence="17" id="KW-1185">Reference proteome</keyword>
<evidence type="ECO:0000256" key="9">
    <source>
        <dbReference type="ARBA" id="ARBA00022777"/>
    </source>
</evidence>
<dbReference type="PANTHER" id="PTHR11406:SF23">
    <property type="entry name" value="PHOSPHOGLYCERATE KINASE 1, CHLOROPLASTIC-RELATED"/>
    <property type="match status" value="1"/>
</dbReference>
<evidence type="ECO:0000256" key="4">
    <source>
        <dbReference type="ARBA" id="ARBA00011245"/>
    </source>
</evidence>
<feature type="binding site" evidence="12 13">
    <location>
        <begin position="19"/>
        <end position="21"/>
    </location>
    <ligand>
        <name>substrate</name>
    </ligand>
</feature>
<dbReference type="PRINTS" id="PR00477">
    <property type="entry name" value="PHGLYCKINASE"/>
</dbReference>
<name>A0A840KJ72_9FLAO</name>
<dbReference type="Gene3D" id="3.40.50.1260">
    <property type="entry name" value="Phosphoglycerate kinase, N-terminal domain"/>
    <property type="match status" value="2"/>
</dbReference>
<feature type="binding site" evidence="13">
    <location>
        <position position="150"/>
    </location>
    <ligand>
        <name>(2R)-3-phosphoglycerate</name>
        <dbReference type="ChEBI" id="CHEBI:58272"/>
    </ligand>
</feature>
<evidence type="ECO:0000256" key="6">
    <source>
        <dbReference type="ARBA" id="ARBA00016471"/>
    </source>
</evidence>
<reference evidence="16 17" key="1">
    <citation type="submission" date="2020-08" db="EMBL/GenBank/DDBJ databases">
        <title>Functional genomics of gut bacteria from endangered species of beetles.</title>
        <authorList>
            <person name="Carlos-Shanley C."/>
        </authorList>
    </citation>
    <scope>NUCLEOTIDE SEQUENCE [LARGE SCALE GENOMIC DNA]</scope>
    <source>
        <strain evidence="16 17">S00151</strain>
    </source>
</reference>
<dbReference type="EMBL" id="JACHLE010000002">
    <property type="protein sequence ID" value="MBB4806932.1"/>
    <property type="molecule type" value="Genomic_DNA"/>
</dbReference>
<dbReference type="GO" id="GO:0004618">
    <property type="term" value="F:phosphoglycerate kinase activity"/>
    <property type="evidence" value="ECO:0007669"/>
    <property type="project" value="UniProtKB-UniRule"/>
</dbReference>
<proteinExistence type="inferred from homology"/>
<keyword evidence="12" id="KW-0963">Cytoplasm</keyword>
<feature type="binding site" evidence="12">
    <location>
        <position position="150"/>
    </location>
    <ligand>
        <name>substrate</name>
    </ligand>
</feature>
<dbReference type="FunFam" id="3.40.50.1260:FF:000003">
    <property type="entry name" value="Phosphoglycerate kinase"/>
    <property type="match status" value="1"/>
</dbReference>
<evidence type="ECO:0000256" key="12">
    <source>
        <dbReference type="HAMAP-Rule" id="MF_00145"/>
    </source>
</evidence>
<evidence type="ECO:0000256" key="13">
    <source>
        <dbReference type="PIRSR" id="PIRSR000724-1"/>
    </source>
</evidence>
<dbReference type="SUPFAM" id="SSF53748">
    <property type="entry name" value="Phosphoglycerate kinase"/>
    <property type="match status" value="1"/>
</dbReference>
<feature type="binding site" evidence="13">
    <location>
        <position position="117"/>
    </location>
    <ligand>
        <name>(2R)-3-phosphoglycerate</name>
        <dbReference type="ChEBI" id="CHEBI:58272"/>
    </ligand>
</feature>
<accession>A0A840KJ72</accession>
<protein>
    <recommendedName>
        <fullName evidence="6 12">Phosphoglycerate kinase</fullName>
        <ecNumber evidence="5 12">2.7.2.3</ecNumber>
    </recommendedName>
</protein>
<evidence type="ECO:0000256" key="5">
    <source>
        <dbReference type="ARBA" id="ARBA00013061"/>
    </source>
</evidence>
<dbReference type="GO" id="GO:0006094">
    <property type="term" value="P:gluconeogenesis"/>
    <property type="evidence" value="ECO:0007669"/>
    <property type="project" value="TreeGrafter"/>
</dbReference>
<dbReference type="RefSeq" id="WP_184189307.1">
    <property type="nucleotide sequence ID" value="NZ_JACHLE010000002.1"/>
</dbReference>
<sequence>MKTINDFNFRDKKALVRVDFNVPQDDQLKVTDNTRIVAVKLTVEKILKDGGSVILMTHLGRPKGEVKDEFSLKHIVDEVSNVLGQEVKFVEESVGEKAEQAAAALQPGEILLLENLRFHNEEEKGDEAFAEKLSKLGDAYVNDAFGTAHRAHASTAVIAQYFNSTKFFGLLIAKELEAIDKVLKSGEKPITAILGGSKVSTKITIIENILPAVDNLIIGGGMAFTFIKALGGKVGNSLVEDDKLALAIEILGKAKEHNVKVYLPSDVIIAENFSNDADRKEVDIYAIPEGWMGLDAGQKSRDQFNDVLLNSRTILWNGPIGVFEMSNFAAGTVALGDSIAEATGLGAFSLVGGGDSVAFVKQFGYADKVSYVSTGGGAMLESLEGLELPGVAAINK</sequence>
<keyword evidence="8 12" id="KW-0547">Nucleotide-binding</keyword>
<dbReference type="InterPro" id="IPR015824">
    <property type="entry name" value="Phosphoglycerate_kinase_N"/>
</dbReference>
<comment type="catalytic activity">
    <reaction evidence="1 12 15">
        <text>(2R)-3-phosphoglycerate + ATP = (2R)-3-phospho-glyceroyl phosphate + ADP</text>
        <dbReference type="Rhea" id="RHEA:14801"/>
        <dbReference type="ChEBI" id="CHEBI:30616"/>
        <dbReference type="ChEBI" id="CHEBI:57604"/>
        <dbReference type="ChEBI" id="CHEBI:58272"/>
        <dbReference type="ChEBI" id="CHEBI:456216"/>
        <dbReference type="EC" id="2.7.2.3"/>
    </reaction>
</comment>
<evidence type="ECO:0000256" key="7">
    <source>
        <dbReference type="ARBA" id="ARBA00022679"/>
    </source>
</evidence>
<keyword evidence="11 12" id="KW-0324">Glycolysis</keyword>
<comment type="caution">
    <text evidence="16">The sequence shown here is derived from an EMBL/GenBank/DDBJ whole genome shotgun (WGS) entry which is preliminary data.</text>
</comment>
<keyword evidence="7 12" id="KW-0808">Transferase</keyword>
<evidence type="ECO:0000256" key="10">
    <source>
        <dbReference type="ARBA" id="ARBA00022840"/>
    </source>
</evidence>
<evidence type="ECO:0000256" key="2">
    <source>
        <dbReference type="ARBA" id="ARBA00004838"/>
    </source>
</evidence>
<dbReference type="UniPathway" id="UPA00109">
    <property type="reaction ID" value="UER00185"/>
</dbReference>
<gene>
    <name evidence="12" type="primary">pgk</name>
    <name evidence="16" type="ORF">HNP38_002228</name>
</gene>
<feature type="binding site" evidence="12">
    <location>
        <position position="293"/>
    </location>
    <ligand>
        <name>ATP</name>
        <dbReference type="ChEBI" id="CHEBI:30616"/>
    </ligand>
</feature>
<evidence type="ECO:0000256" key="8">
    <source>
        <dbReference type="ARBA" id="ARBA00022741"/>
    </source>
</evidence>
<dbReference type="InterPro" id="IPR001576">
    <property type="entry name" value="Phosphoglycerate_kinase"/>
</dbReference>
<dbReference type="AlphaFoldDB" id="A0A840KJ72"/>
<dbReference type="PIRSF" id="PIRSF000724">
    <property type="entry name" value="Pgk"/>
    <property type="match status" value="1"/>
</dbReference>
<evidence type="ECO:0000313" key="17">
    <source>
        <dbReference type="Proteomes" id="UP000592180"/>
    </source>
</evidence>
<dbReference type="Proteomes" id="UP000592180">
    <property type="component" value="Unassembled WGS sequence"/>
</dbReference>
<dbReference type="HAMAP" id="MF_00145">
    <property type="entry name" value="Phosphoglyc_kinase"/>
    <property type="match status" value="1"/>
</dbReference>
<keyword evidence="10 12" id="KW-0067">ATP-binding</keyword>
<dbReference type="EC" id="2.7.2.3" evidence="5 12"/>
<dbReference type="PANTHER" id="PTHR11406">
    <property type="entry name" value="PHOSPHOGLYCERATE KINASE"/>
    <property type="match status" value="1"/>
</dbReference>
<evidence type="ECO:0000256" key="15">
    <source>
        <dbReference type="RuleBase" id="RU000532"/>
    </source>
</evidence>